<dbReference type="InterPro" id="IPR000477">
    <property type="entry name" value="RT_dom"/>
</dbReference>
<evidence type="ECO:0000259" key="1">
    <source>
        <dbReference type="PROSITE" id="PS50878"/>
    </source>
</evidence>
<protein>
    <submittedName>
        <fullName evidence="2">Transposon TX1 uncharacterized 149 kDa protein</fullName>
    </submittedName>
</protein>
<dbReference type="CDD" id="cd01650">
    <property type="entry name" value="RT_nLTR_like"/>
    <property type="match status" value="1"/>
</dbReference>
<dbReference type="PANTHER" id="PTHR46890:SF50">
    <property type="entry name" value="RNA-DIRECTED DNA POLYMERASE, EUKARYOTA, REVERSE TRANSCRIPTASE ZINC-BINDING DOMAIN PROTEIN-RELATED"/>
    <property type="match status" value="1"/>
</dbReference>
<reference evidence="2 3" key="1">
    <citation type="journal article" date="2018" name="PLoS Genet.">
        <title>Population sequencing reveals clonal diversity and ancestral inbreeding in the grapevine cultivar Chardonnay.</title>
        <authorList>
            <person name="Roach M.J."/>
            <person name="Johnson D.L."/>
            <person name="Bohlmann J."/>
            <person name="van Vuuren H.J."/>
            <person name="Jones S.J."/>
            <person name="Pretorius I.S."/>
            <person name="Schmidt S.A."/>
            <person name="Borneman A.R."/>
        </authorList>
    </citation>
    <scope>NUCLEOTIDE SEQUENCE [LARGE SCALE GENOMIC DNA]</scope>
    <source>
        <strain evidence="3">cv. Chardonnay</strain>
        <tissue evidence="2">Leaf</tissue>
    </source>
</reference>
<feature type="domain" description="Reverse transcriptase" evidence="1">
    <location>
        <begin position="290"/>
        <end position="528"/>
    </location>
</feature>
<organism evidence="2 3">
    <name type="scientific">Vitis vinifera</name>
    <name type="common">Grape</name>
    <dbReference type="NCBI Taxonomy" id="29760"/>
    <lineage>
        <taxon>Eukaryota</taxon>
        <taxon>Viridiplantae</taxon>
        <taxon>Streptophyta</taxon>
        <taxon>Embryophyta</taxon>
        <taxon>Tracheophyta</taxon>
        <taxon>Spermatophyta</taxon>
        <taxon>Magnoliopsida</taxon>
        <taxon>eudicotyledons</taxon>
        <taxon>Gunneridae</taxon>
        <taxon>Pentapetalae</taxon>
        <taxon>rosids</taxon>
        <taxon>Vitales</taxon>
        <taxon>Vitaceae</taxon>
        <taxon>Viteae</taxon>
        <taxon>Vitis</taxon>
    </lineage>
</organism>
<dbReference type="InterPro" id="IPR043502">
    <property type="entry name" value="DNA/RNA_pol_sf"/>
</dbReference>
<dbReference type="SUPFAM" id="SSF56672">
    <property type="entry name" value="DNA/RNA polymerases"/>
    <property type="match status" value="1"/>
</dbReference>
<name>A0A438DK36_VITVI</name>
<dbReference type="Pfam" id="PF00078">
    <property type="entry name" value="RVT_1"/>
    <property type="match status" value="1"/>
</dbReference>
<dbReference type="Proteomes" id="UP000288805">
    <property type="component" value="Unassembled WGS sequence"/>
</dbReference>
<comment type="caution">
    <text evidence="2">The sequence shown here is derived from an EMBL/GenBank/DDBJ whole genome shotgun (WGS) entry which is preliminary data.</text>
</comment>
<evidence type="ECO:0000313" key="3">
    <source>
        <dbReference type="Proteomes" id="UP000288805"/>
    </source>
</evidence>
<dbReference type="AlphaFoldDB" id="A0A438DK36"/>
<dbReference type="PANTHER" id="PTHR46890">
    <property type="entry name" value="NON-LTR RETROLELEMENT REVERSE TRANSCRIPTASE-LIKE PROTEIN-RELATED"/>
    <property type="match status" value="1"/>
</dbReference>
<gene>
    <name evidence="2" type="primary">YTX2_719</name>
    <name evidence="2" type="ORF">CK203_082506</name>
</gene>
<evidence type="ECO:0000313" key="2">
    <source>
        <dbReference type="EMBL" id="RVW35823.1"/>
    </source>
</evidence>
<dbReference type="PROSITE" id="PS50878">
    <property type="entry name" value="RT_POL"/>
    <property type="match status" value="1"/>
</dbReference>
<accession>A0A438DK36</accession>
<sequence length="761" mass="86984">MFASRFERELKRLDCTVSYGELVLANRKSVDVGGALGGIMIFWDNKGFGTLGARARWFHHPRFPGEMRNGLNLTAEMRRFSEVIEELSLKDLLSSGGQFTWYGGLNSQAASRIVSDHCPVSLEGGGVKIGKTPFHFENMWLLSDGFKELVRAWWTRHSVARSKSHCLAKKLKALKRDLRIWNKEVFDGQRQGEKKLFIQGDYQWDTLTSEEDIKSENSFQKQQPNRPLQFRVLGTEKSKSLEKPFSKKEVFEALCSLSGDKASGPDGFTMAFWQFFWDFTKVEIMAFFGEFFSLGTFQRSLNSTFLVLIPKKGGAEELKDFRPISLVGSLYKLLAKVVNREILDATLIANEAVDSRLKDNLSGLLLKLDIEKRWINWIKWCISTTTFSILINGTPSDFFRNTRGLRQGDPLSPYLFLLVMEILGQLLFRARSGGFIEGFKVGSGNGVGRDLLHLLFVDDTLLFCKANSKRLRYLSWVFLWFEAIFGLKVNKDKSEAIPIGRVDSLENIVSVLGCRIGKLPSSYLGLPLGAPFKSSRVWDVVEERFRKRLSLCIQDLKRSKETSCGGGGALEKKTHLVNWSVVCADMRQGGLVIIDKYGVKEGGWCSREVRGAYSVGVRKAIRKDWENIHSRSRFIVGNGRKDQWVFDAWEEGGKLESLFSRHFNDWEMEEVEGLLWKLHSLVLHRDVEDVLSWKNSKNDSFSVRSLYCYLTKASSDPFPWSIIWRSWAPMRWVLHSSIKRNLKGWHGAFVTKRRKRPGGKK</sequence>
<dbReference type="EMBL" id="QGNW01001593">
    <property type="protein sequence ID" value="RVW35823.1"/>
    <property type="molecule type" value="Genomic_DNA"/>
</dbReference>
<proteinExistence type="predicted"/>
<dbReference type="InterPro" id="IPR052343">
    <property type="entry name" value="Retrotransposon-Effector_Assoc"/>
</dbReference>